<dbReference type="GeneID" id="63774685"/>
<name>A0A1Y2DS14_9PEZI</name>
<feature type="compositionally biased region" description="Basic and acidic residues" evidence="1">
    <location>
        <begin position="353"/>
        <end position="400"/>
    </location>
</feature>
<organism evidence="2 3">
    <name type="scientific">Pseudomassariella vexata</name>
    <dbReference type="NCBI Taxonomy" id="1141098"/>
    <lineage>
        <taxon>Eukaryota</taxon>
        <taxon>Fungi</taxon>
        <taxon>Dikarya</taxon>
        <taxon>Ascomycota</taxon>
        <taxon>Pezizomycotina</taxon>
        <taxon>Sordariomycetes</taxon>
        <taxon>Xylariomycetidae</taxon>
        <taxon>Amphisphaeriales</taxon>
        <taxon>Pseudomassariaceae</taxon>
        <taxon>Pseudomassariella</taxon>
    </lineage>
</organism>
<accession>A0A1Y2DS14</accession>
<feature type="compositionally biased region" description="Polar residues" evidence="1">
    <location>
        <begin position="76"/>
        <end position="105"/>
    </location>
</feature>
<feature type="region of interest" description="Disordered" evidence="1">
    <location>
        <begin position="190"/>
        <end position="497"/>
    </location>
</feature>
<feature type="region of interest" description="Disordered" evidence="1">
    <location>
        <begin position="24"/>
        <end position="109"/>
    </location>
</feature>
<comment type="caution">
    <text evidence="2">The sequence shown here is derived from an EMBL/GenBank/DDBJ whole genome shotgun (WGS) entry which is preliminary data.</text>
</comment>
<feature type="compositionally biased region" description="Acidic residues" evidence="1">
    <location>
        <begin position="274"/>
        <end position="290"/>
    </location>
</feature>
<feature type="compositionally biased region" description="Basic and acidic residues" evidence="1">
    <location>
        <begin position="235"/>
        <end position="255"/>
    </location>
</feature>
<feature type="compositionally biased region" description="Basic and acidic residues" evidence="1">
    <location>
        <begin position="644"/>
        <end position="655"/>
    </location>
</feature>
<feature type="compositionally biased region" description="Basic and acidic residues" evidence="1">
    <location>
        <begin position="478"/>
        <end position="487"/>
    </location>
</feature>
<dbReference type="AlphaFoldDB" id="A0A1Y2DS14"/>
<protein>
    <submittedName>
        <fullName evidence="2">Uncharacterized protein</fullName>
    </submittedName>
</protein>
<proteinExistence type="predicted"/>
<feature type="compositionally biased region" description="Polar residues" evidence="1">
    <location>
        <begin position="42"/>
        <end position="53"/>
    </location>
</feature>
<feature type="region of interest" description="Disordered" evidence="1">
    <location>
        <begin position="636"/>
        <end position="655"/>
    </location>
</feature>
<dbReference type="EMBL" id="MCFJ01000009">
    <property type="protein sequence ID" value="ORY62071.1"/>
    <property type="molecule type" value="Genomic_DNA"/>
</dbReference>
<feature type="compositionally biased region" description="Basic and acidic residues" evidence="1">
    <location>
        <begin position="313"/>
        <end position="324"/>
    </location>
</feature>
<reference evidence="2 3" key="1">
    <citation type="submission" date="2016-07" db="EMBL/GenBank/DDBJ databases">
        <title>Pervasive Adenine N6-methylation of Active Genes in Fungi.</title>
        <authorList>
            <consortium name="DOE Joint Genome Institute"/>
            <person name="Mondo S.J."/>
            <person name="Dannebaum R.O."/>
            <person name="Kuo R.C."/>
            <person name="Labutti K."/>
            <person name="Haridas S."/>
            <person name="Kuo A."/>
            <person name="Salamov A."/>
            <person name="Ahrendt S.R."/>
            <person name="Lipzen A."/>
            <person name="Sullivan W."/>
            <person name="Andreopoulos W.B."/>
            <person name="Clum A."/>
            <person name="Lindquist E."/>
            <person name="Daum C."/>
            <person name="Ramamoorthy G.K."/>
            <person name="Gryganskyi A."/>
            <person name="Culley D."/>
            <person name="Magnuson J.K."/>
            <person name="James T.Y."/>
            <person name="O'Malley M.A."/>
            <person name="Stajich J.E."/>
            <person name="Spatafora J.W."/>
            <person name="Visel A."/>
            <person name="Grigoriev I.V."/>
        </authorList>
    </citation>
    <scope>NUCLEOTIDE SEQUENCE [LARGE SCALE GENOMIC DNA]</scope>
    <source>
        <strain evidence="2 3">CBS 129021</strain>
    </source>
</reference>
<feature type="compositionally biased region" description="Polar residues" evidence="1">
    <location>
        <begin position="582"/>
        <end position="591"/>
    </location>
</feature>
<evidence type="ECO:0000256" key="1">
    <source>
        <dbReference type="SAM" id="MobiDB-lite"/>
    </source>
</evidence>
<feature type="compositionally biased region" description="Polar residues" evidence="1">
    <location>
        <begin position="197"/>
        <end position="212"/>
    </location>
</feature>
<sequence>MSSFIEKLDSLLPYIHRWPSSYKGANKRALSPSKSPEAPQQKGGTSNNNNTPDNQEEEPPFQSPSSHRIHPFHNRPLSQPKNEANTKNEGNSNKEGALKTATNSKYKGRHIRWKELEPPAKTKNNTTQIAGPERRLTGCQRHLLELRRLERNGKNVSQPWKRLSPDPEGFYKLENSKWFNDNWEWDPDNLIYRPKANPQSENQENSKESTQGRARPSQQRPPQRKTQASQQKEQQVIKEAKKTKPAVPEELHPELDLSFFDRLPDTLPKQDYKTEEEEKNNDNDNNDDAEWGTIRCSVPLLIPANTPNSTSKLKFEKLRKEHYSPARNSSSETRHSRDMYCALQSESSPEPETQSKGKGKEKAMVQDKSEDQSKHNGKGKERAMAQSETKADEDTGKGKEWATVIELAPPLHVTSNDKGKGKERKTVIQLTPKPQPHQQSQQQQTPGQPQDRVKGKQRNTFINADSPPRGRPIHRIPAIRDDKERRHVPQPQSRPRVLQPAAFHPLARHAVAAPAGAQRPRPGLNLQQFRQQRHAEAQLAREQYIAHLLQAQAQAQAPPQPQFQPRVSPSQQQQQVLQQHPTINDRNSSSLPPDVEPLNRALHRQGARSRYEKKKLRDLVENAQRTRLTVYLKKLSPKEEEEAERERRREADPEEARKLEERIGIKRLVGIGANRVEHSQTRGRRWTCAMIQVQDELGDAAHDVGPATAAAVDVPLIATQEEADTDVMASNEGVERFRRVAELEITESNLDGLFKTNKLVCSKAAAGATYALVDGLTTTSLYRIYEGGACILEDATGHLISGILQTMMKSRSLFQLWYHLTFSSSENFSKISGKW</sequence>
<dbReference type="RefSeq" id="XP_040713907.1">
    <property type="nucleotide sequence ID" value="XM_040858473.1"/>
</dbReference>
<evidence type="ECO:0000313" key="2">
    <source>
        <dbReference type="EMBL" id="ORY62071.1"/>
    </source>
</evidence>
<dbReference type="Proteomes" id="UP000193689">
    <property type="component" value="Unassembled WGS sequence"/>
</dbReference>
<gene>
    <name evidence="2" type="ORF">BCR38DRAFT_410519</name>
</gene>
<dbReference type="InParanoid" id="A0A1Y2DS14"/>
<feature type="compositionally biased region" description="Low complexity" evidence="1">
    <location>
        <begin position="436"/>
        <end position="450"/>
    </location>
</feature>
<evidence type="ECO:0000313" key="3">
    <source>
        <dbReference type="Proteomes" id="UP000193689"/>
    </source>
</evidence>
<feature type="compositionally biased region" description="Low complexity" evidence="1">
    <location>
        <begin position="552"/>
        <end position="581"/>
    </location>
</feature>
<feature type="compositionally biased region" description="Polar residues" evidence="1">
    <location>
        <begin position="225"/>
        <end position="234"/>
    </location>
</feature>
<keyword evidence="3" id="KW-1185">Reference proteome</keyword>
<feature type="compositionally biased region" description="Basic and acidic residues" evidence="1">
    <location>
        <begin position="415"/>
        <end position="426"/>
    </location>
</feature>
<feature type="compositionally biased region" description="Basic and acidic residues" evidence="1">
    <location>
        <begin position="262"/>
        <end position="273"/>
    </location>
</feature>
<feature type="region of interest" description="Disordered" evidence="1">
    <location>
        <begin position="552"/>
        <end position="598"/>
    </location>
</feature>